<dbReference type="eggNOG" id="KOG0118">
    <property type="taxonomic scope" value="Eukaryota"/>
</dbReference>
<dbReference type="InterPro" id="IPR039171">
    <property type="entry name" value="Cwc2/Slt11"/>
</dbReference>
<evidence type="ECO:0000256" key="17">
    <source>
        <dbReference type="SAM" id="MobiDB-lite"/>
    </source>
</evidence>
<organism evidence="20 21">
    <name type="scientific">Cyphellophora europaea (strain CBS 101466)</name>
    <name type="common">Phialophora europaea</name>
    <dbReference type="NCBI Taxonomy" id="1220924"/>
    <lineage>
        <taxon>Eukaryota</taxon>
        <taxon>Fungi</taxon>
        <taxon>Dikarya</taxon>
        <taxon>Ascomycota</taxon>
        <taxon>Pezizomycotina</taxon>
        <taxon>Eurotiomycetes</taxon>
        <taxon>Chaetothyriomycetidae</taxon>
        <taxon>Chaetothyriales</taxon>
        <taxon>Cyphellophoraceae</taxon>
        <taxon>Cyphellophora</taxon>
    </lineage>
</organism>
<dbReference type="OrthoDB" id="10251848at2759"/>
<evidence type="ECO:0000256" key="8">
    <source>
        <dbReference type="ARBA" id="ARBA00022833"/>
    </source>
</evidence>
<feature type="region of interest" description="Disordered" evidence="17">
    <location>
        <begin position="1"/>
        <end position="87"/>
    </location>
</feature>
<keyword evidence="11" id="KW-0539">Nucleus</keyword>
<dbReference type="InterPro" id="IPR012677">
    <property type="entry name" value="Nucleotide-bd_a/b_plait_sf"/>
</dbReference>
<feature type="compositionally biased region" description="Low complexity" evidence="17">
    <location>
        <begin position="35"/>
        <end position="53"/>
    </location>
</feature>
<keyword evidence="8 16" id="KW-0862">Zinc</keyword>
<dbReference type="SMART" id="SM00360">
    <property type="entry name" value="RRM"/>
    <property type="match status" value="1"/>
</dbReference>
<dbReference type="PROSITE" id="PS50103">
    <property type="entry name" value="ZF_C3H1"/>
    <property type="match status" value="1"/>
</dbReference>
<dbReference type="CDD" id="cd12360">
    <property type="entry name" value="RRM_cwf2"/>
    <property type="match status" value="1"/>
</dbReference>
<evidence type="ECO:0000256" key="15">
    <source>
        <dbReference type="PROSITE-ProRule" id="PRU00176"/>
    </source>
</evidence>
<reference evidence="20 21" key="1">
    <citation type="submission" date="2013-03" db="EMBL/GenBank/DDBJ databases">
        <title>The Genome Sequence of Phialophora europaea CBS 101466.</title>
        <authorList>
            <consortium name="The Broad Institute Genomics Platform"/>
            <person name="Cuomo C."/>
            <person name="de Hoog S."/>
            <person name="Gorbushina A."/>
            <person name="Walker B."/>
            <person name="Young S.K."/>
            <person name="Zeng Q."/>
            <person name="Gargeya S."/>
            <person name="Fitzgerald M."/>
            <person name="Haas B."/>
            <person name="Abouelleil A."/>
            <person name="Allen A.W."/>
            <person name="Alvarado L."/>
            <person name="Arachchi H.M."/>
            <person name="Berlin A.M."/>
            <person name="Chapman S.B."/>
            <person name="Gainer-Dewar J."/>
            <person name="Goldberg J."/>
            <person name="Griggs A."/>
            <person name="Gujja S."/>
            <person name="Hansen M."/>
            <person name="Howarth C."/>
            <person name="Imamovic A."/>
            <person name="Ireland A."/>
            <person name="Larimer J."/>
            <person name="McCowan C."/>
            <person name="Murphy C."/>
            <person name="Pearson M."/>
            <person name="Poon T.W."/>
            <person name="Priest M."/>
            <person name="Roberts A."/>
            <person name="Saif S."/>
            <person name="Shea T."/>
            <person name="Sisk P."/>
            <person name="Sykes S."/>
            <person name="Wortman J."/>
            <person name="Nusbaum C."/>
            <person name="Birren B."/>
        </authorList>
    </citation>
    <scope>NUCLEOTIDE SEQUENCE [LARGE SCALE GENOMIC DNA]</scope>
    <source>
        <strain evidence="20 21">CBS 101466</strain>
    </source>
</reference>
<evidence type="ECO:0000313" key="21">
    <source>
        <dbReference type="Proteomes" id="UP000030752"/>
    </source>
</evidence>
<evidence type="ECO:0000256" key="13">
    <source>
        <dbReference type="ARBA" id="ARBA00025224"/>
    </source>
</evidence>
<comment type="function">
    <text evidence="13">Involved in the first step of pre-mRNA splicing. Required for cell growth and cell cycle control. Plays a role in the levels of the U1, U4, U5 and U6 snRNAs and the maintenance of the U4/U6 snRNA complex. May provide the link between the 'nineteen complex' NTC spliceosome protein complex and the spliceosome through the U6 snRNA. Associates predominantly with U6 snRNAs in assembled active spliceosomes. Binds directly to the internal stem-loop (ISL) domain of the U6 snRNA and to the pre-mRNA intron near the 5' splice site during the activation and catalytic phases of the spliceosome cycle.</text>
</comment>
<dbReference type="InterPro" id="IPR000504">
    <property type="entry name" value="RRM_dom"/>
</dbReference>
<dbReference type="InterPro" id="IPR034181">
    <property type="entry name" value="Cwc2_RRM"/>
</dbReference>
<dbReference type="Pfam" id="PF00076">
    <property type="entry name" value="RRM_1"/>
    <property type="match status" value="1"/>
</dbReference>
<name>W2RVS5_CYPE1</name>
<dbReference type="GO" id="GO:0017070">
    <property type="term" value="F:U6 snRNA binding"/>
    <property type="evidence" value="ECO:0007669"/>
    <property type="project" value="TreeGrafter"/>
</dbReference>
<dbReference type="Gene3D" id="3.30.70.330">
    <property type="match status" value="1"/>
</dbReference>
<evidence type="ECO:0000256" key="11">
    <source>
        <dbReference type="ARBA" id="ARBA00023242"/>
    </source>
</evidence>
<comment type="subcellular location">
    <subcellularLocation>
        <location evidence="1">Nucleus</location>
    </subcellularLocation>
</comment>
<dbReference type="GO" id="GO:0006397">
    <property type="term" value="P:mRNA processing"/>
    <property type="evidence" value="ECO:0007669"/>
    <property type="project" value="UniProtKB-KW"/>
</dbReference>
<dbReference type="InterPro" id="IPR035979">
    <property type="entry name" value="RBD_domain_sf"/>
</dbReference>
<dbReference type="SUPFAM" id="SSF90229">
    <property type="entry name" value="CCCH zinc finger"/>
    <property type="match status" value="1"/>
</dbReference>
<keyword evidence="4" id="KW-0507">mRNA processing</keyword>
<feature type="domain" description="RRM" evidence="18">
    <location>
        <begin position="194"/>
        <end position="268"/>
    </location>
</feature>
<dbReference type="GeneID" id="19972016"/>
<dbReference type="AlphaFoldDB" id="W2RVS5"/>
<feature type="zinc finger region" description="C3H1-type" evidence="16">
    <location>
        <begin position="131"/>
        <end position="158"/>
    </location>
</feature>
<dbReference type="GO" id="GO:0071014">
    <property type="term" value="C:post-mRNA release spliceosomal complex"/>
    <property type="evidence" value="ECO:0007669"/>
    <property type="project" value="EnsemblFungi"/>
</dbReference>
<feature type="compositionally biased region" description="Basic residues" evidence="17">
    <location>
        <begin position="56"/>
        <end position="68"/>
    </location>
</feature>
<proteinExistence type="inferred from homology"/>
<dbReference type="RefSeq" id="XP_008717243.1">
    <property type="nucleotide sequence ID" value="XM_008719021.1"/>
</dbReference>
<dbReference type="FunCoup" id="W2RVS5">
    <property type="interactions" value="166"/>
</dbReference>
<keyword evidence="5 16" id="KW-0479">Metal-binding</keyword>
<evidence type="ECO:0000256" key="12">
    <source>
        <dbReference type="ARBA" id="ARBA00023306"/>
    </source>
</evidence>
<dbReference type="SUPFAM" id="SSF54928">
    <property type="entry name" value="RNA-binding domain, RBD"/>
    <property type="match status" value="1"/>
</dbReference>
<keyword evidence="10" id="KW-0508">mRNA splicing</keyword>
<keyword evidence="21" id="KW-1185">Reference proteome</keyword>
<dbReference type="Pfam" id="PF16131">
    <property type="entry name" value="Torus"/>
    <property type="match status" value="1"/>
</dbReference>
<feature type="domain" description="C3H1-type" evidence="19">
    <location>
        <begin position="131"/>
        <end position="158"/>
    </location>
</feature>
<evidence type="ECO:0000256" key="3">
    <source>
        <dbReference type="ARBA" id="ARBA00017295"/>
    </source>
</evidence>
<dbReference type="GO" id="GO:0036002">
    <property type="term" value="F:pre-mRNA binding"/>
    <property type="evidence" value="ECO:0007669"/>
    <property type="project" value="TreeGrafter"/>
</dbReference>
<evidence type="ECO:0000256" key="9">
    <source>
        <dbReference type="ARBA" id="ARBA00022884"/>
    </source>
</evidence>
<dbReference type="InParanoid" id="W2RVS5"/>
<evidence type="ECO:0000259" key="19">
    <source>
        <dbReference type="PROSITE" id="PS50103"/>
    </source>
</evidence>
<keyword evidence="12" id="KW-0131">Cell cycle</keyword>
<evidence type="ECO:0000256" key="5">
    <source>
        <dbReference type="ARBA" id="ARBA00022723"/>
    </source>
</evidence>
<keyword evidence="6" id="KW-0747">Spliceosome</keyword>
<sequence length="418" mass="45821">MAEVIDARTAFTERPSSPSPSRKRSASPPPTATDPETALTTSTPAEETASSEPPAKKTKLIRRKRRPARPQIDPSALKSTSGPPPQTGTVFNIWYNKWAGGDREDAALSKTAAISRCHIKEDSGWTAADKTSGSFFCLFFARGICPKGHECTYLHRLPGMFDHFNPNIDCFGRDKHADYRDDMGGVGSFTRQNRTLYVGRIHVTDDIEEVVARHFAEWGEIERTRVLTGRGVAFVTYSNETNAQFAKEAMAHQALDNNEILNVRWATVDPNPLSQKREAQRIEEQAAEAVRRALGEKAVRQIEGRESREEREQRRLESGFGLDGYEAPEDIWFNAQKARELEGERLGETGLLEAPPAPNAMDGEGEATRQDASSGFFGASTLAALKGRSGTGTPTQQPAKPAAPSGPLVGYGSDDDDD</sequence>
<dbReference type="GO" id="GO:0071007">
    <property type="term" value="C:U2-type catalytic step 2 spliceosome"/>
    <property type="evidence" value="ECO:0007669"/>
    <property type="project" value="TreeGrafter"/>
</dbReference>
<dbReference type="EMBL" id="KB822720">
    <property type="protein sequence ID" value="ETN40400.1"/>
    <property type="molecule type" value="Genomic_DNA"/>
</dbReference>
<evidence type="ECO:0000256" key="6">
    <source>
        <dbReference type="ARBA" id="ARBA00022728"/>
    </source>
</evidence>
<dbReference type="InterPro" id="IPR032297">
    <property type="entry name" value="Torus"/>
</dbReference>
<dbReference type="GO" id="GO:0000974">
    <property type="term" value="C:Prp19 complex"/>
    <property type="evidence" value="ECO:0007669"/>
    <property type="project" value="EnsemblFungi"/>
</dbReference>
<evidence type="ECO:0000256" key="16">
    <source>
        <dbReference type="PROSITE-ProRule" id="PRU00723"/>
    </source>
</evidence>
<dbReference type="HOGENOM" id="CLU_043308_1_0_1"/>
<evidence type="ECO:0000259" key="18">
    <source>
        <dbReference type="PROSITE" id="PS50102"/>
    </source>
</evidence>
<dbReference type="GO" id="GO:0008380">
    <property type="term" value="P:RNA splicing"/>
    <property type="evidence" value="ECO:0007669"/>
    <property type="project" value="UniProtKB-KW"/>
</dbReference>
<dbReference type="FunFam" id="3.30.70.330:FF:000249">
    <property type="entry name" value="Pre-mRNA-splicing factor CWC2, variant"/>
    <property type="match status" value="1"/>
</dbReference>
<keyword evidence="9 15" id="KW-0694">RNA-binding</keyword>
<evidence type="ECO:0000256" key="7">
    <source>
        <dbReference type="ARBA" id="ARBA00022771"/>
    </source>
</evidence>
<dbReference type="InterPro" id="IPR036855">
    <property type="entry name" value="Znf_CCCH_sf"/>
</dbReference>
<feature type="region of interest" description="Disordered" evidence="17">
    <location>
        <begin position="350"/>
        <end position="418"/>
    </location>
</feature>
<evidence type="ECO:0000313" key="20">
    <source>
        <dbReference type="EMBL" id="ETN40400.1"/>
    </source>
</evidence>
<evidence type="ECO:0000256" key="4">
    <source>
        <dbReference type="ARBA" id="ARBA00022664"/>
    </source>
</evidence>
<dbReference type="PANTHER" id="PTHR14089:SF2">
    <property type="entry name" value="PRE-MRNA-SPLICING FACTOR CWC2"/>
    <property type="match status" value="1"/>
</dbReference>
<evidence type="ECO:0000256" key="1">
    <source>
        <dbReference type="ARBA" id="ARBA00004123"/>
    </source>
</evidence>
<comment type="similarity">
    <text evidence="2">Belongs to the RRM CWC2 family.</text>
</comment>
<dbReference type="Proteomes" id="UP000030752">
    <property type="component" value="Unassembled WGS sequence"/>
</dbReference>
<evidence type="ECO:0000256" key="14">
    <source>
        <dbReference type="ARBA" id="ARBA00072313"/>
    </source>
</evidence>
<gene>
    <name evidence="20" type="ORF">HMPREF1541_04677</name>
</gene>
<dbReference type="GO" id="GO:0008270">
    <property type="term" value="F:zinc ion binding"/>
    <property type="evidence" value="ECO:0007669"/>
    <property type="project" value="UniProtKB-KW"/>
</dbReference>
<dbReference type="VEuPathDB" id="FungiDB:HMPREF1541_04677"/>
<protein>
    <recommendedName>
        <fullName evidence="3">Pre-mRNA-splicing factor CWC2</fullName>
    </recommendedName>
    <alternativeName>
        <fullName evidence="14">Pre-mRNA-splicing factor cwc2</fullName>
    </alternativeName>
</protein>
<accession>W2RVS5</accession>
<keyword evidence="7 16" id="KW-0863">Zinc-finger</keyword>
<dbReference type="PROSITE" id="PS50102">
    <property type="entry name" value="RRM"/>
    <property type="match status" value="1"/>
</dbReference>
<dbReference type="GO" id="GO:0071006">
    <property type="term" value="C:U2-type catalytic step 1 spliceosome"/>
    <property type="evidence" value="ECO:0007669"/>
    <property type="project" value="TreeGrafter"/>
</dbReference>
<feature type="compositionally biased region" description="Low complexity" evidence="17">
    <location>
        <begin position="391"/>
        <end position="403"/>
    </location>
</feature>
<dbReference type="InterPro" id="IPR000571">
    <property type="entry name" value="Znf_CCCH"/>
</dbReference>
<dbReference type="STRING" id="1220924.W2RVS5"/>
<evidence type="ECO:0000256" key="2">
    <source>
        <dbReference type="ARBA" id="ARBA00008024"/>
    </source>
</evidence>
<evidence type="ECO:0000256" key="10">
    <source>
        <dbReference type="ARBA" id="ARBA00023187"/>
    </source>
</evidence>
<dbReference type="PANTHER" id="PTHR14089">
    <property type="entry name" value="PRE-MRNA-SPLICING FACTOR RBM22"/>
    <property type="match status" value="1"/>
</dbReference>